<protein>
    <submittedName>
        <fullName evidence="2">Uncharacterized protein</fullName>
    </submittedName>
</protein>
<accession>A0A161P838</accession>
<feature type="compositionally biased region" description="Basic residues" evidence="1">
    <location>
        <begin position="11"/>
        <end position="20"/>
    </location>
</feature>
<evidence type="ECO:0000313" key="3">
    <source>
        <dbReference type="Proteomes" id="UP000075806"/>
    </source>
</evidence>
<dbReference type="Proteomes" id="UP000075806">
    <property type="component" value="Unassembled WGS sequence"/>
</dbReference>
<gene>
    <name evidence="2" type="ORF">AZF04_10295</name>
</gene>
<feature type="compositionally biased region" description="Basic and acidic residues" evidence="1">
    <location>
        <begin position="1"/>
        <end position="10"/>
    </location>
</feature>
<name>A0A161P838_9BACI</name>
<keyword evidence="3" id="KW-1185">Reference proteome</keyword>
<evidence type="ECO:0000313" key="2">
    <source>
        <dbReference type="EMBL" id="KYG28278.1"/>
    </source>
</evidence>
<sequence>MDVKSDEAGKRSRGKISIHPKKLESQEKGQKKEFYSPEKAAEPRKGSKKRALFTRKSWRAIKSI</sequence>
<comment type="caution">
    <text evidence="2">The sequence shown here is derived from an EMBL/GenBank/DDBJ whole genome shotgun (WGS) entry which is preliminary data.</text>
</comment>
<feature type="region of interest" description="Disordered" evidence="1">
    <location>
        <begin position="1"/>
        <end position="53"/>
    </location>
</feature>
<reference evidence="2" key="1">
    <citation type="submission" date="2016-02" db="EMBL/GenBank/DDBJ databases">
        <title>Genome sequence of Bacillus trypoxylicola KCTC 13244(T).</title>
        <authorList>
            <person name="Jeong H."/>
            <person name="Park S.-H."/>
            <person name="Choi S.-K."/>
        </authorList>
    </citation>
    <scope>NUCLEOTIDE SEQUENCE [LARGE SCALE GENOMIC DNA]</scope>
    <source>
        <strain evidence="2">KCTC 13244</strain>
    </source>
</reference>
<feature type="compositionally biased region" description="Basic and acidic residues" evidence="1">
    <location>
        <begin position="21"/>
        <end position="45"/>
    </location>
</feature>
<dbReference type="AlphaFoldDB" id="A0A161P838"/>
<proteinExistence type="predicted"/>
<organism evidence="2 3">
    <name type="scientific">Alkalihalobacillus trypoxylicola</name>
    <dbReference type="NCBI Taxonomy" id="519424"/>
    <lineage>
        <taxon>Bacteria</taxon>
        <taxon>Bacillati</taxon>
        <taxon>Bacillota</taxon>
        <taxon>Bacilli</taxon>
        <taxon>Bacillales</taxon>
        <taxon>Bacillaceae</taxon>
        <taxon>Alkalihalobacillus</taxon>
    </lineage>
</organism>
<evidence type="ECO:0000256" key="1">
    <source>
        <dbReference type="SAM" id="MobiDB-lite"/>
    </source>
</evidence>
<dbReference type="EMBL" id="LTAO01000034">
    <property type="protein sequence ID" value="KYG28278.1"/>
    <property type="molecule type" value="Genomic_DNA"/>
</dbReference>